<proteinExistence type="predicted"/>
<dbReference type="EMBL" id="QGKV02000649">
    <property type="protein sequence ID" value="KAF3580038.1"/>
    <property type="molecule type" value="Genomic_DNA"/>
</dbReference>
<name>A0ABQ7DPX9_BRACR</name>
<evidence type="ECO:0000313" key="2">
    <source>
        <dbReference type="Proteomes" id="UP000266723"/>
    </source>
</evidence>
<evidence type="ECO:0000313" key="1">
    <source>
        <dbReference type="EMBL" id="KAF3580038.1"/>
    </source>
</evidence>
<comment type="caution">
    <text evidence="1">The sequence shown here is derived from an EMBL/GenBank/DDBJ whole genome shotgun (WGS) entry which is preliminary data.</text>
</comment>
<organism evidence="1 2">
    <name type="scientific">Brassica cretica</name>
    <name type="common">Mustard</name>
    <dbReference type="NCBI Taxonomy" id="69181"/>
    <lineage>
        <taxon>Eukaryota</taxon>
        <taxon>Viridiplantae</taxon>
        <taxon>Streptophyta</taxon>
        <taxon>Embryophyta</taxon>
        <taxon>Tracheophyta</taxon>
        <taxon>Spermatophyta</taxon>
        <taxon>Magnoliopsida</taxon>
        <taxon>eudicotyledons</taxon>
        <taxon>Gunneridae</taxon>
        <taxon>Pentapetalae</taxon>
        <taxon>rosids</taxon>
        <taxon>malvids</taxon>
        <taxon>Brassicales</taxon>
        <taxon>Brassicaceae</taxon>
        <taxon>Brassiceae</taxon>
        <taxon>Brassica</taxon>
    </lineage>
</organism>
<keyword evidence="2" id="KW-1185">Reference proteome</keyword>
<reference evidence="1 2" key="1">
    <citation type="journal article" date="2020" name="BMC Genomics">
        <title>Intraspecific diversification of the crop wild relative Brassica cretica Lam. using demographic model selection.</title>
        <authorList>
            <person name="Kioukis A."/>
            <person name="Michalopoulou V.A."/>
            <person name="Briers L."/>
            <person name="Pirintsos S."/>
            <person name="Studholme D.J."/>
            <person name="Pavlidis P."/>
            <person name="Sarris P.F."/>
        </authorList>
    </citation>
    <scope>NUCLEOTIDE SEQUENCE [LARGE SCALE GENOMIC DNA]</scope>
    <source>
        <strain evidence="2">cv. PFS-1207/04</strain>
    </source>
</reference>
<sequence>MDSRRIDVSEELGRYVATELGSSSVARSVVLTSSRQFLTPPTWRPRGNKTSFICIKLSRDISVHAWSLRSDRAWLVDHRSILERNNRSILTYVYRSTAKRTESPFGHSQLEAQVFTILQDYS</sequence>
<accession>A0ABQ7DPX9</accession>
<protein>
    <submittedName>
        <fullName evidence="1">Uncharacterized protein</fullName>
    </submittedName>
</protein>
<gene>
    <name evidence="1" type="ORF">DY000_02031482</name>
</gene>
<dbReference type="Proteomes" id="UP000266723">
    <property type="component" value="Unassembled WGS sequence"/>
</dbReference>